<evidence type="ECO:0000256" key="2">
    <source>
        <dbReference type="SAM" id="Phobius"/>
    </source>
</evidence>
<gene>
    <name evidence="3" type="ORF">GCM10009775_01350</name>
</gene>
<protein>
    <recommendedName>
        <fullName evidence="5">Secreted protein</fullName>
    </recommendedName>
</protein>
<evidence type="ECO:0000313" key="3">
    <source>
        <dbReference type="EMBL" id="GAA1912489.1"/>
    </source>
</evidence>
<feature type="region of interest" description="Disordered" evidence="1">
    <location>
        <begin position="68"/>
        <end position="93"/>
    </location>
</feature>
<sequence>MDAGALLAAVIGVVAVIGLMIAIPAMIRDTRRRQARGQGTISGVGSGFDSVWRPSAEDAHAQWEAQIEVPAPAPTPGDKGRMQDGRITIDVAD</sequence>
<dbReference type="EMBL" id="BAAAOF010000001">
    <property type="protein sequence ID" value="GAA1912489.1"/>
    <property type="molecule type" value="Genomic_DNA"/>
</dbReference>
<accession>A0ABN2P5T0</accession>
<keyword evidence="2" id="KW-0812">Transmembrane</keyword>
<proteinExistence type="predicted"/>
<feature type="transmembrane region" description="Helical" evidence="2">
    <location>
        <begin position="6"/>
        <end position="27"/>
    </location>
</feature>
<name>A0ABN2P5T0_9MICO</name>
<keyword evidence="2" id="KW-1133">Transmembrane helix</keyword>
<organism evidence="3 4">
    <name type="scientific">Microbacterium aoyamense</name>
    <dbReference type="NCBI Taxonomy" id="344166"/>
    <lineage>
        <taxon>Bacteria</taxon>
        <taxon>Bacillati</taxon>
        <taxon>Actinomycetota</taxon>
        <taxon>Actinomycetes</taxon>
        <taxon>Micrococcales</taxon>
        <taxon>Microbacteriaceae</taxon>
        <taxon>Microbacterium</taxon>
    </lineage>
</organism>
<dbReference type="RefSeq" id="WP_248149713.1">
    <property type="nucleotide sequence ID" value="NZ_BAAAOF010000001.1"/>
</dbReference>
<evidence type="ECO:0008006" key="5">
    <source>
        <dbReference type="Google" id="ProtNLM"/>
    </source>
</evidence>
<dbReference type="Proteomes" id="UP001501343">
    <property type="component" value="Unassembled WGS sequence"/>
</dbReference>
<keyword evidence="2" id="KW-0472">Membrane</keyword>
<keyword evidence="4" id="KW-1185">Reference proteome</keyword>
<comment type="caution">
    <text evidence="3">The sequence shown here is derived from an EMBL/GenBank/DDBJ whole genome shotgun (WGS) entry which is preliminary data.</text>
</comment>
<evidence type="ECO:0000313" key="4">
    <source>
        <dbReference type="Proteomes" id="UP001501343"/>
    </source>
</evidence>
<evidence type="ECO:0000256" key="1">
    <source>
        <dbReference type="SAM" id="MobiDB-lite"/>
    </source>
</evidence>
<reference evidence="3 4" key="1">
    <citation type="journal article" date="2019" name="Int. J. Syst. Evol. Microbiol.">
        <title>The Global Catalogue of Microorganisms (GCM) 10K type strain sequencing project: providing services to taxonomists for standard genome sequencing and annotation.</title>
        <authorList>
            <consortium name="The Broad Institute Genomics Platform"/>
            <consortium name="The Broad Institute Genome Sequencing Center for Infectious Disease"/>
            <person name="Wu L."/>
            <person name="Ma J."/>
        </authorList>
    </citation>
    <scope>NUCLEOTIDE SEQUENCE [LARGE SCALE GENOMIC DNA]</scope>
    <source>
        <strain evidence="3 4">JCM 14900</strain>
    </source>
</reference>